<dbReference type="PaxDb" id="3218-PP1S97_44V6.1"/>
<keyword evidence="3" id="KW-1185">Reference proteome</keyword>
<dbReference type="EnsemblPlants" id="Pp3c7_24920V3.1">
    <property type="protein sequence ID" value="Pp3c7_24920V3.1"/>
    <property type="gene ID" value="Pp3c7_24920"/>
</dbReference>
<evidence type="ECO:0000313" key="2">
    <source>
        <dbReference type="EnsemblPlants" id="Pp3c7_24920V3.1"/>
    </source>
</evidence>
<dbReference type="InParanoid" id="A9SN66"/>
<dbReference type="Gramene" id="Pp3c7_24920V3.2">
    <property type="protein sequence ID" value="Pp3c7_24920V3.2"/>
    <property type="gene ID" value="Pp3c7_24920"/>
</dbReference>
<dbReference type="Proteomes" id="UP000006727">
    <property type="component" value="Chromosome 7"/>
</dbReference>
<dbReference type="AlphaFoldDB" id="A9SN66"/>
<dbReference type="Gramene" id="Pp3c7_24920V3.1">
    <property type="protein sequence ID" value="Pp3c7_24920V3.1"/>
    <property type="gene ID" value="Pp3c7_24920"/>
</dbReference>
<sequence>MTRHRFATTCGLHVGFRLIGKMKAEVRHRLSKMLRKQEVVRSGLRNFKAHALEACHFGPVRPGATARLTRDCQKHVIIQHQESALQMCGCDIKSTNCTRDHHTWSSSIRLSTSLSRIQFPNDDNGMTPAKASQHYGADATHPVFFKAKQGLEYTGSGIYWDKCGKSTRTLWRLLYRPNEAPKGPAQQEICKSKLKMASSAEALKTKLGHASVAPIVSAEGHKVEHMQLNDQVEPELVATTANLSKFVDINPTLATFGEKLP</sequence>
<dbReference type="EMBL" id="ABEU02000007">
    <property type="protein sequence ID" value="PNR51645.1"/>
    <property type="molecule type" value="Genomic_DNA"/>
</dbReference>
<protein>
    <submittedName>
        <fullName evidence="1 2">Uncharacterized protein</fullName>
    </submittedName>
</protein>
<name>A9SN66_PHYPA</name>
<evidence type="ECO:0000313" key="3">
    <source>
        <dbReference type="Proteomes" id="UP000006727"/>
    </source>
</evidence>
<dbReference type="HOGENOM" id="CLU_1067100_0_0_1"/>
<dbReference type="EnsemblPlants" id="Pp3c7_24920V3.2">
    <property type="protein sequence ID" value="Pp3c7_24920V3.2"/>
    <property type="gene ID" value="Pp3c7_24920"/>
</dbReference>
<reference evidence="2" key="3">
    <citation type="submission" date="2020-12" db="UniProtKB">
        <authorList>
            <consortium name="EnsemblPlants"/>
        </authorList>
    </citation>
    <scope>IDENTIFICATION</scope>
</reference>
<evidence type="ECO:0000313" key="1">
    <source>
        <dbReference type="EMBL" id="PNR51645.1"/>
    </source>
</evidence>
<proteinExistence type="predicted"/>
<organism evidence="1">
    <name type="scientific">Physcomitrium patens</name>
    <name type="common">Spreading-leaved earth moss</name>
    <name type="synonym">Physcomitrella patens</name>
    <dbReference type="NCBI Taxonomy" id="3218"/>
    <lineage>
        <taxon>Eukaryota</taxon>
        <taxon>Viridiplantae</taxon>
        <taxon>Streptophyta</taxon>
        <taxon>Embryophyta</taxon>
        <taxon>Bryophyta</taxon>
        <taxon>Bryophytina</taxon>
        <taxon>Bryopsida</taxon>
        <taxon>Funariidae</taxon>
        <taxon>Funariales</taxon>
        <taxon>Funariaceae</taxon>
        <taxon>Physcomitrium</taxon>
    </lineage>
</organism>
<reference evidence="1 3" key="2">
    <citation type="journal article" date="2018" name="Plant J.">
        <title>The Physcomitrella patens chromosome-scale assembly reveals moss genome structure and evolution.</title>
        <authorList>
            <person name="Lang D."/>
            <person name="Ullrich K.K."/>
            <person name="Murat F."/>
            <person name="Fuchs J."/>
            <person name="Jenkins J."/>
            <person name="Haas F.B."/>
            <person name="Piednoel M."/>
            <person name="Gundlach H."/>
            <person name="Van Bel M."/>
            <person name="Meyberg R."/>
            <person name="Vives C."/>
            <person name="Morata J."/>
            <person name="Symeonidi A."/>
            <person name="Hiss M."/>
            <person name="Muchero W."/>
            <person name="Kamisugi Y."/>
            <person name="Saleh O."/>
            <person name="Blanc G."/>
            <person name="Decker E.L."/>
            <person name="van Gessel N."/>
            <person name="Grimwood J."/>
            <person name="Hayes R.D."/>
            <person name="Graham S.W."/>
            <person name="Gunter L.E."/>
            <person name="McDaniel S.F."/>
            <person name="Hoernstein S.N.W."/>
            <person name="Larsson A."/>
            <person name="Li F.W."/>
            <person name="Perroud P.F."/>
            <person name="Phillips J."/>
            <person name="Ranjan P."/>
            <person name="Rokshar D.S."/>
            <person name="Rothfels C.J."/>
            <person name="Schneider L."/>
            <person name="Shu S."/>
            <person name="Stevenson D.W."/>
            <person name="Thummler F."/>
            <person name="Tillich M."/>
            <person name="Villarreal Aguilar J.C."/>
            <person name="Widiez T."/>
            <person name="Wong G.K."/>
            <person name="Wymore A."/>
            <person name="Zhang Y."/>
            <person name="Zimmer A.D."/>
            <person name="Quatrano R.S."/>
            <person name="Mayer K.F.X."/>
            <person name="Goodstein D."/>
            <person name="Casacuberta J.M."/>
            <person name="Vandepoele K."/>
            <person name="Reski R."/>
            <person name="Cuming A.C."/>
            <person name="Tuskan G.A."/>
            <person name="Maumus F."/>
            <person name="Salse J."/>
            <person name="Schmutz J."/>
            <person name="Rensing S.A."/>
        </authorList>
    </citation>
    <scope>NUCLEOTIDE SEQUENCE [LARGE SCALE GENOMIC DNA]</scope>
    <source>
        <strain evidence="2 3">cv. Gransden 2004</strain>
    </source>
</reference>
<reference evidence="1 3" key="1">
    <citation type="journal article" date="2008" name="Science">
        <title>The Physcomitrella genome reveals evolutionary insights into the conquest of land by plants.</title>
        <authorList>
            <person name="Rensing S."/>
            <person name="Lang D."/>
            <person name="Zimmer A."/>
            <person name="Terry A."/>
            <person name="Salamov A."/>
            <person name="Shapiro H."/>
            <person name="Nishiyama T."/>
            <person name="Perroud P.-F."/>
            <person name="Lindquist E."/>
            <person name="Kamisugi Y."/>
            <person name="Tanahashi T."/>
            <person name="Sakakibara K."/>
            <person name="Fujita T."/>
            <person name="Oishi K."/>
            <person name="Shin-I T."/>
            <person name="Kuroki Y."/>
            <person name="Toyoda A."/>
            <person name="Suzuki Y."/>
            <person name="Hashimoto A."/>
            <person name="Yamaguchi K."/>
            <person name="Sugano A."/>
            <person name="Kohara Y."/>
            <person name="Fujiyama A."/>
            <person name="Anterola A."/>
            <person name="Aoki S."/>
            <person name="Ashton N."/>
            <person name="Barbazuk W.B."/>
            <person name="Barker E."/>
            <person name="Bennetzen J."/>
            <person name="Bezanilla M."/>
            <person name="Blankenship R."/>
            <person name="Cho S.H."/>
            <person name="Dutcher S."/>
            <person name="Estelle M."/>
            <person name="Fawcett J.A."/>
            <person name="Gundlach H."/>
            <person name="Hanada K."/>
            <person name="Heyl A."/>
            <person name="Hicks K.A."/>
            <person name="Hugh J."/>
            <person name="Lohr M."/>
            <person name="Mayer K."/>
            <person name="Melkozernov A."/>
            <person name="Murata T."/>
            <person name="Nelson D."/>
            <person name="Pils B."/>
            <person name="Prigge M."/>
            <person name="Reiss B."/>
            <person name="Renner T."/>
            <person name="Rombauts S."/>
            <person name="Rushton P."/>
            <person name="Sanderfoot A."/>
            <person name="Schween G."/>
            <person name="Shiu S.-H."/>
            <person name="Stueber K."/>
            <person name="Theodoulou F.L."/>
            <person name="Tu H."/>
            <person name="Van de Peer Y."/>
            <person name="Verrier P.J."/>
            <person name="Waters E."/>
            <person name="Wood A."/>
            <person name="Yang L."/>
            <person name="Cove D."/>
            <person name="Cuming A."/>
            <person name="Hasebe M."/>
            <person name="Lucas S."/>
            <person name="Mishler D.B."/>
            <person name="Reski R."/>
            <person name="Grigoriev I."/>
            <person name="Quatrano R.S."/>
            <person name="Boore J.L."/>
        </authorList>
    </citation>
    <scope>NUCLEOTIDE SEQUENCE [LARGE SCALE GENOMIC DNA]</scope>
    <source>
        <strain evidence="2 3">cv. Gransden 2004</strain>
    </source>
</reference>
<gene>
    <name evidence="1" type="ORF">PHYPA_010832</name>
</gene>
<accession>A9SN66</accession>